<dbReference type="EMBL" id="HBEY01042436">
    <property type="protein sequence ID" value="CAD8616907.1"/>
    <property type="molecule type" value="Transcribed_RNA"/>
</dbReference>
<dbReference type="PANTHER" id="PTHR13561:SF20">
    <property type="entry name" value="DNA TOPOISOMERASE 2-BINDING PROTEIN 1"/>
    <property type="match status" value="1"/>
</dbReference>
<dbReference type="PROSITE" id="PS50172">
    <property type="entry name" value="BRCT"/>
    <property type="match status" value="1"/>
</dbReference>
<dbReference type="CDD" id="cd00027">
    <property type="entry name" value="BRCT"/>
    <property type="match status" value="1"/>
</dbReference>
<evidence type="ECO:0000256" key="1">
    <source>
        <dbReference type="ARBA" id="ARBA00022737"/>
    </source>
</evidence>
<dbReference type="GO" id="GO:0006270">
    <property type="term" value="P:DNA replication initiation"/>
    <property type="evidence" value="ECO:0007669"/>
    <property type="project" value="TreeGrafter"/>
</dbReference>
<dbReference type="Pfam" id="PF12738">
    <property type="entry name" value="PTCB-BRCT"/>
    <property type="match status" value="1"/>
</dbReference>
<dbReference type="PANTHER" id="PTHR13561">
    <property type="entry name" value="DNA REPLICATION REGULATOR DPB11-RELATED"/>
    <property type="match status" value="1"/>
</dbReference>
<dbReference type="GO" id="GO:0033314">
    <property type="term" value="P:mitotic DNA replication checkpoint signaling"/>
    <property type="evidence" value="ECO:0007669"/>
    <property type="project" value="TreeGrafter"/>
</dbReference>
<name>A0A7S0LM75_9EUKA</name>
<dbReference type="InterPro" id="IPR036420">
    <property type="entry name" value="BRCT_dom_sf"/>
</dbReference>
<gene>
    <name evidence="3" type="ORF">CPEL01642_LOCUS20288</name>
</gene>
<dbReference type="GO" id="GO:0007095">
    <property type="term" value="P:mitotic G2 DNA damage checkpoint signaling"/>
    <property type="evidence" value="ECO:0007669"/>
    <property type="project" value="TreeGrafter"/>
</dbReference>
<feature type="domain" description="BRCT" evidence="2">
    <location>
        <begin position="1"/>
        <end position="85"/>
    </location>
</feature>
<proteinExistence type="predicted"/>
<reference evidence="3" key="1">
    <citation type="submission" date="2021-01" db="EMBL/GenBank/DDBJ databases">
        <authorList>
            <person name="Corre E."/>
            <person name="Pelletier E."/>
            <person name="Niang G."/>
            <person name="Scheremetjew M."/>
            <person name="Finn R."/>
            <person name="Kale V."/>
            <person name="Holt S."/>
            <person name="Cochrane G."/>
            <person name="Meng A."/>
            <person name="Brown T."/>
            <person name="Cohen L."/>
        </authorList>
    </citation>
    <scope>NUCLEOTIDE SEQUENCE</scope>
    <source>
        <strain evidence="3">PLY182g</strain>
    </source>
</reference>
<dbReference type="SMART" id="SM00292">
    <property type="entry name" value="BRCT"/>
    <property type="match status" value="1"/>
</dbReference>
<dbReference type="AlphaFoldDB" id="A0A7S0LM75"/>
<sequence>MPLLISSTGLGAAVRKQLERDARACGGEYQGDLTDKTTHLVATDISRTSQKLQVAREVGLPIVTPSWLRASASSGTLLPLTREYLLFDPHPPASERLSDVKLMRGSDESDRGQAARFMRAPLGVLQRAVARGELKDATILEAGSVWLDGRCYELSASTDLERGGARHARVACYSLLELLFGLRCMHLPHAEYFLECLRHTPYVHPVLLSDKKLLAEVVLNATGTACDASVGCASERAAHQAVLHQLELGPLSPTTLDVLSPTMLGASLAASGIAKREPMYAGSSRQLSQRHPRL</sequence>
<protein>
    <recommendedName>
        <fullName evidence="2">BRCT domain-containing protein</fullName>
    </recommendedName>
</protein>
<evidence type="ECO:0000259" key="2">
    <source>
        <dbReference type="PROSITE" id="PS50172"/>
    </source>
</evidence>
<keyword evidence="1" id="KW-0677">Repeat</keyword>
<dbReference type="SUPFAM" id="SSF52113">
    <property type="entry name" value="BRCT domain"/>
    <property type="match status" value="1"/>
</dbReference>
<evidence type="ECO:0000313" key="3">
    <source>
        <dbReference type="EMBL" id="CAD8616907.1"/>
    </source>
</evidence>
<dbReference type="Gene3D" id="3.40.50.10190">
    <property type="entry name" value="BRCT domain"/>
    <property type="match status" value="1"/>
</dbReference>
<organism evidence="3">
    <name type="scientific">Coccolithus braarudii</name>
    <dbReference type="NCBI Taxonomy" id="221442"/>
    <lineage>
        <taxon>Eukaryota</taxon>
        <taxon>Haptista</taxon>
        <taxon>Haptophyta</taxon>
        <taxon>Prymnesiophyceae</taxon>
        <taxon>Coccolithales</taxon>
        <taxon>Coccolithaceae</taxon>
        <taxon>Coccolithus</taxon>
    </lineage>
</organism>
<accession>A0A7S0LM75</accession>
<dbReference type="InterPro" id="IPR001357">
    <property type="entry name" value="BRCT_dom"/>
</dbReference>